<evidence type="ECO:0000313" key="1">
    <source>
        <dbReference type="EMBL" id="OUS45240.1"/>
    </source>
</evidence>
<dbReference type="EMBL" id="KZ155791">
    <property type="protein sequence ID" value="OUS45240.1"/>
    <property type="molecule type" value="Genomic_DNA"/>
</dbReference>
<sequence length="158" mass="17915">MTEDETTYEIITYDNCRVNDFCIIESGEPEKWQGQIKSKNDGKLAVRWLRPWEPKSEREARRPGFEPKGPVYCLASTCDGRCALAAPRHKKERVIVVKEEDAVVDAERPRYLLPVPDTAVEWQPNVMGECLPSEVPGSPFCYSSAVRTLGHPQTLHVD</sequence>
<gene>
    <name evidence="1" type="ORF">BE221DRAFT_77445</name>
</gene>
<proteinExistence type="predicted"/>
<name>A0A1Y5I6N4_OSTTA</name>
<protein>
    <submittedName>
        <fullName evidence="1">Uncharacterized protein</fullName>
    </submittedName>
</protein>
<accession>A0A1Y5I6N4</accession>
<dbReference type="AlphaFoldDB" id="A0A1Y5I6N4"/>
<reference evidence="1" key="1">
    <citation type="submission" date="2017-04" db="EMBL/GenBank/DDBJ databases">
        <title>Population genomics of picophytoplankton unveils novel chromosome hypervariability.</title>
        <authorList>
            <consortium name="DOE Joint Genome Institute"/>
            <person name="Blanc-Mathieu R."/>
            <person name="Krasovec M."/>
            <person name="Hebrard M."/>
            <person name="Yau S."/>
            <person name="Desgranges E."/>
            <person name="Martin J."/>
            <person name="Schackwitz W."/>
            <person name="Kuo A."/>
            <person name="Salin G."/>
            <person name="Donnadieu C."/>
            <person name="Desdevises Y."/>
            <person name="Sanchez-Ferandin S."/>
            <person name="Moreau H."/>
            <person name="Rivals E."/>
            <person name="Grigoriev I.V."/>
            <person name="Grimsley N."/>
            <person name="Eyre-Walker A."/>
            <person name="Piganeau G."/>
        </authorList>
    </citation>
    <scope>NUCLEOTIDE SEQUENCE [LARGE SCALE GENOMIC DNA]</scope>
    <source>
        <strain evidence="1">RCC 1115</strain>
    </source>
</reference>
<dbReference type="Proteomes" id="UP000195557">
    <property type="component" value="Unassembled WGS sequence"/>
</dbReference>
<organism evidence="1">
    <name type="scientific">Ostreococcus tauri</name>
    <name type="common">Marine green alga</name>
    <dbReference type="NCBI Taxonomy" id="70448"/>
    <lineage>
        <taxon>Eukaryota</taxon>
        <taxon>Viridiplantae</taxon>
        <taxon>Chlorophyta</taxon>
        <taxon>Mamiellophyceae</taxon>
        <taxon>Mamiellales</taxon>
        <taxon>Bathycoccaceae</taxon>
        <taxon>Ostreococcus</taxon>
    </lineage>
</organism>